<reference evidence="2" key="1">
    <citation type="submission" date="2023-05" db="EMBL/GenBank/DDBJ databases">
        <title>Nepenthes gracilis genome sequencing.</title>
        <authorList>
            <person name="Fukushima K."/>
        </authorList>
    </citation>
    <scope>NUCLEOTIDE SEQUENCE</scope>
    <source>
        <strain evidence="2">SING2019-196</strain>
    </source>
</reference>
<comment type="caution">
    <text evidence="2">The sequence shown here is derived from an EMBL/GenBank/DDBJ whole genome shotgun (WGS) entry which is preliminary data.</text>
</comment>
<evidence type="ECO:0000313" key="3">
    <source>
        <dbReference type="Proteomes" id="UP001279734"/>
    </source>
</evidence>
<keyword evidence="3" id="KW-1185">Reference proteome</keyword>
<dbReference type="EMBL" id="BSYO01000015">
    <property type="protein sequence ID" value="GMH15467.1"/>
    <property type="molecule type" value="Genomic_DNA"/>
</dbReference>
<protein>
    <submittedName>
        <fullName evidence="2">Uncharacterized protein</fullName>
    </submittedName>
</protein>
<accession>A0AAD3SS59</accession>
<gene>
    <name evidence="2" type="ORF">Nepgr_017308</name>
</gene>
<proteinExistence type="predicted"/>
<name>A0AAD3SS59_NEPGR</name>
<sequence length="185" mass="20848">MTPEDCGPQEGLSNKIEAKGYDGGDDIDPGGKHLGKTILGLLNSNSRLGQLHQNIIQMRKVLRADGAGIVKCSSLNTQDQFDHPLKTISPSLDSRDILIHSIERDMHPSPKRGMELAGMEWKWCFVGGFVLYVRYGVISEEKKGAHWSFSGLDWLIWIVSWCFVGWNGMNWISRYGNDIKLPEWC</sequence>
<organism evidence="2 3">
    <name type="scientific">Nepenthes gracilis</name>
    <name type="common">Slender pitcher plant</name>
    <dbReference type="NCBI Taxonomy" id="150966"/>
    <lineage>
        <taxon>Eukaryota</taxon>
        <taxon>Viridiplantae</taxon>
        <taxon>Streptophyta</taxon>
        <taxon>Embryophyta</taxon>
        <taxon>Tracheophyta</taxon>
        <taxon>Spermatophyta</taxon>
        <taxon>Magnoliopsida</taxon>
        <taxon>eudicotyledons</taxon>
        <taxon>Gunneridae</taxon>
        <taxon>Pentapetalae</taxon>
        <taxon>Caryophyllales</taxon>
        <taxon>Nepenthaceae</taxon>
        <taxon>Nepenthes</taxon>
    </lineage>
</organism>
<dbReference type="Proteomes" id="UP001279734">
    <property type="component" value="Unassembled WGS sequence"/>
</dbReference>
<evidence type="ECO:0000313" key="2">
    <source>
        <dbReference type="EMBL" id="GMH15467.1"/>
    </source>
</evidence>
<dbReference type="AlphaFoldDB" id="A0AAD3SS59"/>
<evidence type="ECO:0000256" key="1">
    <source>
        <dbReference type="SAM" id="MobiDB-lite"/>
    </source>
</evidence>
<feature type="region of interest" description="Disordered" evidence="1">
    <location>
        <begin position="1"/>
        <end position="27"/>
    </location>
</feature>